<evidence type="ECO:0000259" key="9">
    <source>
        <dbReference type="PROSITE" id="PS50157"/>
    </source>
</evidence>
<dbReference type="CDD" id="cd12148">
    <property type="entry name" value="fungal_TF_MHR"/>
    <property type="match status" value="1"/>
</dbReference>
<evidence type="ECO:0000256" key="4">
    <source>
        <dbReference type="ARBA" id="ARBA00022771"/>
    </source>
</evidence>
<dbReference type="GO" id="GO:0000981">
    <property type="term" value="F:DNA-binding transcription factor activity, RNA polymerase II-specific"/>
    <property type="evidence" value="ECO:0007669"/>
    <property type="project" value="InterPro"/>
</dbReference>
<evidence type="ECO:0000256" key="5">
    <source>
        <dbReference type="ARBA" id="ARBA00022833"/>
    </source>
</evidence>
<dbReference type="PANTHER" id="PTHR40626">
    <property type="entry name" value="MIP31509P"/>
    <property type="match status" value="1"/>
</dbReference>
<dbReference type="GO" id="GO:0008270">
    <property type="term" value="F:zinc ion binding"/>
    <property type="evidence" value="ECO:0007669"/>
    <property type="project" value="UniProtKB-KW"/>
</dbReference>
<dbReference type="GO" id="GO:0000785">
    <property type="term" value="C:chromatin"/>
    <property type="evidence" value="ECO:0007669"/>
    <property type="project" value="TreeGrafter"/>
</dbReference>
<feature type="domain" description="C2H2-type" evidence="9">
    <location>
        <begin position="15"/>
        <end position="43"/>
    </location>
</feature>
<dbReference type="InterPro" id="IPR051059">
    <property type="entry name" value="VerF-like"/>
</dbReference>
<evidence type="ECO:0000313" key="10">
    <source>
        <dbReference type="EMBL" id="RDW56660.1"/>
    </source>
</evidence>
<evidence type="ECO:0000256" key="1">
    <source>
        <dbReference type="ARBA" id="ARBA00004123"/>
    </source>
</evidence>
<dbReference type="Pfam" id="PF04082">
    <property type="entry name" value="Fungal_trans"/>
    <property type="match status" value="1"/>
</dbReference>
<dbReference type="PROSITE" id="PS50157">
    <property type="entry name" value="ZINC_FINGER_C2H2_2"/>
    <property type="match status" value="1"/>
</dbReference>
<dbReference type="GO" id="GO:0006351">
    <property type="term" value="P:DNA-templated transcription"/>
    <property type="evidence" value="ECO:0007669"/>
    <property type="project" value="InterPro"/>
</dbReference>
<evidence type="ECO:0000313" key="11">
    <source>
        <dbReference type="Proteomes" id="UP000256645"/>
    </source>
</evidence>
<keyword evidence="2" id="KW-0479">Metal-binding</keyword>
<dbReference type="AlphaFoldDB" id="A0A3D8Q4R6"/>
<dbReference type="InterPro" id="IPR013087">
    <property type="entry name" value="Znf_C2H2_type"/>
</dbReference>
<dbReference type="OrthoDB" id="1405595at2759"/>
<evidence type="ECO:0000256" key="3">
    <source>
        <dbReference type="ARBA" id="ARBA00022737"/>
    </source>
</evidence>
<keyword evidence="3" id="KW-0677">Repeat</keyword>
<comment type="caution">
    <text evidence="10">The sequence shown here is derived from an EMBL/GenBank/DDBJ whole genome shotgun (WGS) entry which is preliminary data.</text>
</comment>
<keyword evidence="5" id="KW-0862">Zinc</keyword>
<feature type="region of interest" description="Disordered" evidence="8">
    <location>
        <begin position="39"/>
        <end position="67"/>
    </location>
</feature>
<dbReference type="GO" id="GO:0000978">
    <property type="term" value="F:RNA polymerase II cis-regulatory region sequence-specific DNA binding"/>
    <property type="evidence" value="ECO:0007669"/>
    <property type="project" value="InterPro"/>
</dbReference>
<dbReference type="Proteomes" id="UP000256645">
    <property type="component" value="Unassembled WGS sequence"/>
</dbReference>
<comment type="subcellular location">
    <subcellularLocation>
        <location evidence="1">Nucleus</location>
    </subcellularLocation>
</comment>
<reference evidence="10 11" key="1">
    <citation type="journal article" date="2018" name="IMA Fungus">
        <title>IMA Genome-F 9: Draft genome sequence of Annulohypoxylon stygium, Aspergillus mulundensis, Berkeleyomyces basicola (syn. Thielaviopsis basicola), Ceratocystis smalleyi, two Cercospora beticola strains, Coleophoma cylindrospora, Fusarium fracticaudum, Phialophora cf. hyalina, and Morchella septimelata.</title>
        <authorList>
            <person name="Wingfield B.D."/>
            <person name="Bills G.F."/>
            <person name="Dong Y."/>
            <person name="Huang W."/>
            <person name="Nel W.J."/>
            <person name="Swalarsk-Parry B.S."/>
            <person name="Vaghefi N."/>
            <person name="Wilken P.M."/>
            <person name="An Z."/>
            <person name="de Beer Z.W."/>
            <person name="De Vos L."/>
            <person name="Chen L."/>
            <person name="Duong T.A."/>
            <person name="Gao Y."/>
            <person name="Hammerbacher A."/>
            <person name="Kikkert J.R."/>
            <person name="Li Y."/>
            <person name="Li H."/>
            <person name="Li K."/>
            <person name="Li Q."/>
            <person name="Liu X."/>
            <person name="Ma X."/>
            <person name="Naidoo K."/>
            <person name="Pethybridge S.J."/>
            <person name="Sun J."/>
            <person name="Steenkamp E.T."/>
            <person name="van der Nest M.A."/>
            <person name="van Wyk S."/>
            <person name="Wingfield M.J."/>
            <person name="Xiong C."/>
            <person name="Yue Q."/>
            <person name="Zhang X."/>
        </authorList>
    </citation>
    <scope>NUCLEOTIDE SEQUENCE [LARGE SCALE GENOMIC DNA]</scope>
    <source>
        <strain evidence="10 11">BP6252</strain>
    </source>
</reference>
<gene>
    <name evidence="10" type="ORF">BP6252_14073</name>
</gene>
<proteinExistence type="predicted"/>
<dbReference type="GO" id="GO:0005634">
    <property type="term" value="C:nucleus"/>
    <property type="evidence" value="ECO:0007669"/>
    <property type="project" value="UniProtKB-SubCell"/>
</dbReference>
<evidence type="ECO:0000256" key="8">
    <source>
        <dbReference type="SAM" id="MobiDB-lite"/>
    </source>
</evidence>
<dbReference type="STRING" id="1849047.A0A3D8Q4R6"/>
<dbReference type="InterPro" id="IPR007219">
    <property type="entry name" value="XnlR_reg_dom"/>
</dbReference>
<name>A0A3D8Q4R6_9HELO</name>
<dbReference type="PROSITE" id="PS00028">
    <property type="entry name" value="ZINC_FINGER_C2H2_1"/>
    <property type="match status" value="1"/>
</dbReference>
<protein>
    <recommendedName>
        <fullName evidence="9">C2H2-type domain-containing protein</fullName>
    </recommendedName>
</protein>
<keyword evidence="6" id="KW-0539">Nucleus</keyword>
<dbReference type="PANTHER" id="PTHR40626:SF11">
    <property type="entry name" value="ZINC FINGER PROTEIN YPR022C"/>
    <property type="match status" value="1"/>
</dbReference>
<evidence type="ECO:0000256" key="2">
    <source>
        <dbReference type="ARBA" id="ARBA00022723"/>
    </source>
</evidence>
<dbReference type="EMBL" id="PDLM01000036">
    <property type="protein sequence ID" value="RDW56660.1"/>
    <property type="molecule type" value="Genomic_DNA"/>
</dbReference>
<organism evidence="10 11">
    <name type="scientific">Coleophoma cylindrospora</name>
    <dbReference type="NCBI Taxonomy" id="1849047"/>
    <lineage>
        <taxon>Eukaryota</taxon>
        <taxon>Fungi</taxon>
        <taxon>Dikarya</taxon>
        <taxon>Ascomycota</taxon>
        <taxon>Pezizomycotina</taxon>
        <taxon>Leotiomycetes</taxon>
        <taxon>Helotiales</taxon>
        <taxon>Dermateaceae</taxon>
        <taxon>Coleophoma</taxon>
    </lineage>
</organism>
<keyword evidence="11" id="KW-1185">Reference proteome</keyword>
<feature type="compositionally biased region" description="Polar residues" evidence="8">
    <location>
        <begin position="50"/>
        <end position="66"/>
    </location>
</feature>
<evidence type="ECO:0000256" key="6">
    <source>
        <dbReference type="ARBA" id="ARBA00023242"/>
    </source>
</evidence>
<accession>A0A3D8Q4R6</accession>
<sequence>MTERQENTDQNVQVWTCKTCLSTFVRRDLWRRHWRITHHAEPPPDDASGQLRQGQTPRRFSRSTASLKHHESLDQNYAPCLAFGAGIDVDAGSVLEGANASEIELTEGTEETEERTYDPAQGLELDWQSWIVDGRVDGQTDASVDLSWLFGKDLNDEQLQHRDSNQMENRTILDDHLANSPDHPTAVDLILQCSRQVAVLSYPSCEFRICHALSVEHRRELVEMLGINVTDIEPNVLALSSLRHGVHIYWRFLSKEFPILHHQVVCPSKEHRKILEESFELHSPPELVWAIITFGWSILEGENHEIYRQTAARIQEMLIKRIITHRSLSIISPLWLIQTLFLCLAFARYNGTREEYGFAMIFHGVLLDLVRRIDLRDQIPSEAGNYDSRDSQTYAWFRWIREQTMIRIIFQTFILDVQQAYLHGRDISLNPFSLKSRLPESDDVWFAPTLDRWAHTKGSIPTQTPEFLSILRSFWNTSVIKPTPYTFPIGCKVLMYGILAIAYDLRRRDDNSFSAKTLYSLESVGGRVHKSFEKWLQWWEQTYNHPQMESIHLWRNCACVFRLAHTLYEASASEWQIVAGADTIDGKSITAVDYMRAKRKIKVWAKQSRATTGLALAATIIKEKLSHLDKPMVHCMHCSWCLYLAGLVCWGFGFVSQGVDSHNPPLDEKQARQQCDEYLVTVVEYAGQDMPIMANRTTGLLLVLINLLEEIGQGKGLLDESLRSLRRLVGPNRFLPPSIPVR</sequence>
<keyword evidence="4 7" id="KW-0863">Zinc-finger</keyword>
<evidence type="ECO:0000256" key="7">
    <source>
        <dbReference type="PROSITE-ProRule" id="PRU00042"/>
    </source>
</evidence>